<keyword evidence="5" id="KW-0808">Transferase</keyword>
<dbReference type="RefSeq" id="WP_007289681.1">
    <property type="nucleotide sequence ID" value="NZ_AAWL01000011.1"/>
</dbReference>
<evidence type="ECO:0000256" key="5">
    <source>
        <dbReference type="ARBA" id="ARBA00022679"/>
    </source>
</evidence>
<keyword evidence="8" id="KW-0472">Membrane</keyword>
<dbReference type="GO" id="GO:0000155">
    <property type="term" value="F:phosphorelay sensor kinase activity"/>
    <property type="evidence" value="ECO:0007669"/>
    <property type="project" value="InterPro"/>
</dbReference>
<dbReference type="SMART" id="SM00388">
    <property type="entry name" value="HisKA"/>
    <property type="match status" value="1"/>
</dbReference>
<dbReference type="Gene3D" id="6.10.340.10">
    <property type="match status" value="1"/>
</dbReference>
<dbReference type="PROSITE" id="PS50109">
    <property type="entry name" value="HIS_KIN"/>
    <property type="match status" value="1"/>
</dbReference>
<dbReference type="SUPFAM" id="SSF55874">
    <property type="entry name" value="ATPase domain of HSP90 chaperone/DNA topoisomerase II/histidine kinase"/>
    <property type="match status" value="1"/>
</dbReference>
<organism evidence="11 12">
    <name type="scientific">Thermosinus carboxydivorans Nor1</name>
    <dbReference type="NCBI Taxonomy" id="401526"/>
    <lineage>
        <taxon>Bacteria</taxon>
        <taxon>Bacillati</taxon>
        <taxon>Bacillota</taxon>
        <taxon>Negativicutes</taxon>
        <taxon>Selenomonadales</taxon>
        <taxon>Sporomusaceae</taxon>
        <taxon>Thermosinus</taxon>
    </lineage>
</organism>
<dbReference type="Gene3D" id="3.30.565.10">
    <property type="entry name" value="Histidine kinase-like ATPase, C-terminal domain"/>
    <property type="match status" value="1"/>
</dbReference>
<dbReference type="InterPro" id="IPR004358">
    <property type="entry name" value="Sig_transdc_His_kin-like_C"/>
</dbReference>
<evidence type="ECO:0000256" key="8">
    <source>
        <dbReference type="SAM" id="Phobius"/>
    </source>
</evidence>
<comment type="catalytic activity">
    <reaction evidence="1">
        <text>ATP + protein L-histidine = ADP + protein N-phospho-L-histidine.</text>
        <dbReference type="EC" id="2.7.13.3"/>
    </reaction>
</comment>
<dbReference type="SUPFAM" id="SSF47384">
    <property type="entry name" value="Homodimeric domain of signal transducing histidine kinase"/>
    <property type="match status" value="1"/>
</dbReference>
<evidence type="ECO:0000256" key="1">
    <source>
        <dbReference type="ARBA" id="ARBA00000085"/>
    </source>
</evidence>
<evidence type="ECO:0000259" key="9">
    <source>
        <dbReference type="PROSITE" id="PS50109"/>
    </source>
</evidence>
<reference evidence="11 12" key="2">
    <citation type="submission" date="2007-01" db="EMBL/GenBank/DDBJ databases">
        <title>Sequencing of the draft genome and assembly of Thermosinus carboxydivorans Nor1.</title>
        <authorList>
            <consortium name="US DOE Joint Genome Institute (JGI-PGF)"/>
            <person name="Copeland A."/>
            <person name="Lucas S."/>
            <person name="Lapidus A."/>
            <person name="Barry K."/>
            <person name="Glavina del Rio T."/>
            <person name="Dalin E."/>
            <person name="Tice H."/>
            <person name="Bruce D."/>
            <person name="Pitluck S."/>
            <person name="Richardson P."/>
        </authorList>
    </citation>
    <scope>NUCLEOTIDE SEQUENCE [LARGE SCALE GENOMIC DNA]</scope>
    <source>
        <strain evidence="11 12">Nor1</strain>
    </source>
</reference>
<comment type="subcellular location">
    <subcellularLocation>
        <location evidence="2">Membrane</location>
    </subcellularLocation>
</comment>
<dbReference type="AlphaFoldDB" id="A1HRN1"/>
<dbReference type="Pfam" id="PF00672">
    <property type="entry name" value="HAMP"/>
    <property type="match status" value="1"/>
</dbReference>
<dbReference type="PANTHER" id="PTHR43711">
    <property type="entry name" value="TWO-COMPONENT HISTIDINE KINASE"/>
    <property type="match status" value="1"/>
</dbReference>
<dbReference type="InterPro" id="IPR003594">
    <property type="entry name" value="HATPase_dom"/>
</dbReference>
<dbReference type="SUPFAM" id="SSF158472">
    <property type="entry name" value="HAMP domain-like"/>
    <property type="match status" value="1"/>
</dbReference>
<evidence type="ECO:0000256" key="7">
    <source>
        <dbReference type="ARBA" id="ARBA00023012"/>
    </source>
</evidence>
<evidence type="ECO:0000259" key="10">
    <source>
        <dbReference type="PROSITE" id="PS50885"/>
    </source>
</evidence>
<dbReference type="InterPro" id="IPR003661">
    <property type="entry name" value="HisK_dim/P_dom"/>
</dbReference>
<keyword evidence="7" id="KW-0902">Two-component regulatory system</keyword>
<keyword evidence="4" id="KW-0597">Phosphoprotein</keyword>
<dbReference type="CDD" id="cd00075">
    <property type="entry name" value="HATPase"/>
    <property type="match status" value="1"/>
</dbReference>
<dbReference type="Gene3D" id="1.10.287.130">
    <property type="match status" value="1"/>
</dbReference>
<dbReference type="eggNOG" id="COG2205">
    <property type="taxonomic scope" value="Bacteria"/>
</dbReference>
<dbReference type="InterPro" id="IPR036097">
    <property type="entry name" value="HisK_dim/P_sf"/>
</dbReference>
<dbReference type="PROSITE" id="PS50885">
    <property type="entry name" value="HAMP"/>
    <property type="match status" value="1"/>
</dbReference>
<dbReference type="Proteomes" id="UP000005139">
    <property type="component" value="Unassembled WGS sequence"/>
</dbReference>
<evidence type="ECO:0000256" key="3">
    <source>
        <dbReference type="ARBA" id="ARBA00012438"/>
    </source>
</evidence>
<evidence type="ECO:0000256" key="6">
    <source>
        <dbReference type="ARBA" id="ARBA00022777"/>
    </source>
</evidence>
<dbReference type="Pfam" id="PF02518">
    <property type="entry name" value="HATPase_c"/>
    <property type="match status" value="1"/>
</dbReference>
<dbReference type="InterPro" id="IPR003660">
    <property type="entry name" value="HAMP_dom"/>
</dbReference>
<proteinExistence type="predicted"/>
<evidence type="ECO:0000313" key="11">
    <source>
        <dbReference type="EMBL" id="EAX47355.1"/>
    </source>
</evidence>
<dbReference type="CDD" id="cd00082">
    <property type="entry name" value="HisKA"/>
    <property type="match status" value="1"/>
</dbReference>
<protein>
    <recommendedName>
        <fullName evidence="3">histidine kinase</fullName>
        <ecNumber evidence="3">2.7.13.3</ecNumber>
    </recommendedName>
</protein>
<keyword evidence="6 11" id="KW-0418">Kinase</keyword>
<dbReference type="GO" id="GO:0016020">
    <property type="term" value="C:membrane"/>
    <property type="evidence" value="ECO:0007669"/>
    <property type="project" value="UniProtKB-SubCell"/>
</dbReference>
<dbReference type="CDD" id="cd06225">
    <property type="entry name" value="HAMP"/>
    <property type="match status" value="1"/>
</dbReference>
<dbReference type="Pfam" id="PF00512">
    <property type="entry name" value="HisKA"/>
    <property type="match status" value="1"/>
</dbReference>
<dbReference type="InterPro" id="IPR050736">
    <property type="entry name" value="Sensor_HK_Regulatory"/>
</dbReference>
<dbReference type="OrthoDB" id="335833at2"/>
<dbReference type="InterPro" id="IPR005467">
    <property type="entry name" value="His_kinase_dom"/>
</dbReference>
<feature type="transmembrane region" description="Helical" evidence="8">
    <location>
        <begin position="6"/>
        <end position="26"/>
    </location>
</feature>
<feature type="transmembrane region" description="Helical" evidence="8">
    <location>
        <begin position="72"/>
        <end position="91"/>
    </location>
</feature>
<dbReference type="FunFam" id="3.30.565.10:FF:000006">
    <property type="entry name" value="Sensor histidine kinase WalK"/>
    <property type="match status" value="1"/>
</dbReference>
<dbReference type="SMART" id="SM00304">
    <property type="entry name" value="HAMP"/>
    <property type="match status" value="1"/>
</dbReference>
<dbReference type="SMART" id="SM00387">
    <property type="entry name" value="HATPase_c"/>
    <property type="match status" value="1"/>
</dbReference>
<name>A1HRN1_9FIRM</name>
<comment type="caution">
    <text evidence="11">The sequence shown here is derived from an EMBL/GenBank/DDBJ whole genome shotgun (WGS) entry which is preliminary data.</text>
</comment>
<dbReference type="InterPro" id="IPR036890">
    <property type="entry name" value="HATPase_C_sf"/>
</dbReference>
<dbReference type="EMBL" id="AAWL01000011">
    <property type="protein sequence ID" value="EAX47355.1"/>
    <property type="molecule type" value="Genomic_DNA"/>
</dbReference>
<reference evidence="11 12" key="1">
    <citation type="submission" date="2007-01" db="EMBL/GenBank/DDBJ databases">
        <title>Annotation of the draft genome assembly of Thermosinus carboxydivorans Nor1.</title>
        <authorList>
            <consortium name="US DOE Joint Genome Institute (JGI-ORNL)"/>
            <person name="Larimer F."/>
            <person name="Land M."/>
            <person name="Hauser L."/>
        </authorList>
    </citation>
    <scope>NUCLEOTIDE SEQUENCE [LARGE SCALE GENOMIC DNA]</scope>
    <source>
        <strain evidence="11 12">Nor1</strain>
    </source>
</reference>
<evidence type="ECO:0000256" key="2">
    <source>
        <dbReference type="ARBA" id="ARBA00004370"/>
    </source>
</evidence>
<feature type="domain" description="Histidine kinase" evidence="9">
    <location>
        <begin position="152"/>
        <end position="369"/>
    </location>
</feature>
<gene>
    <name evidence="11" type="ORF">TcarDRAFT_1373</name>
</gene>
<sequence length="369" mass="40848">MYSLTYRITGLMFSLVAITVFTMSYLANYQMEVHFSAYLNQLLLQNMLSNISMGSMMGTPEQAFLANIHRSLVWYGAGILVIGLVASYALARSITVPLRRLSAATEAIEQGKLGHTVDINSNDEVGRLANTFNRMSRALAENNRLRKRLLADIAHELKTPLSVIQGNLEGMLEGVVETSPEQLHSLYEETVYLNKIINELRELSLAEAGQLTLERQLTDVNPLVSRAVNMLKPLADEKKIKLACSLQHVPEISIDVMRINQVLYNLLSNAVRYTPANGKIEAVTAVVNLDSREYVAISIRDNGKGISADDLPHIFEHFYRADFARDRKSGGSGIGLAIVKQLVELHGGKVEAKSELGKGSEFTVYLPVN</sequence>
<keyword evidence="8" id="KW-0812">Transmembrane</keyword>
<accession>A1HRN1</accession>
<dbReference type="PANTHER" id="PTHR43711:SF1">
    <property type="entry name" value="HISTIDINE KINASE 1"/>
    <property type="match status" value="1"/>
</dbReference>
<dbReference type="PRINTS" id="PR00344">
    <property type="entry name" value="BCTRLSENSOR"/>
</dbReference>
<feature type="domain" description="HAMP" evidence="10">
    <location>
        <begin position="92"/>
        <end position="144"/>
    </location>
</feature>
<keyword evidence="12" id="KW-1185">Reference proteome</keyword>
<dbReference type="EC" id="2.7.13.3" evidence="3"/>
<keyword evidence="8" id="KW-1133">Transmembrane helix</keyword>
<evidence type="ECO:0000313" key="12">
    <source>
        <dbReference type="Proteomes" id="UP000005139"/>
    </source>
</evidence>
<evidence type="ECO:0000256" key="4">
    <source>
        <dbReference type="ARBA" id="ARBA00022553"/>
    </source>
</evidence>